<comment type="similarity">
    <text evidence="11">Belongs to the SEDS family. MrdB/RodA subfamily.</text>
</comment>
<feature type="transmembrane region" description="Helical" evidence="11">
    <location>
        <begin position="169"/>
        <end position="186"/>
    </location>
</feature>
<dbReference type="NCBIfam" id="TIGR02210">
    <property type="entry name" value="rodA_shape"/>
    <property type="match status" value="1"/>
</dbReference>
<evidence type="ECO:0000256" key="4">
    <source>
        <dbReference type="ARBA" id="ARBA00022679"/>
    </source>
</evidence>
<dbReference type="UniPathway" id="UPA00219"/>
<evidence type="ECO:0000256" key="11">
    <source>
        <dbReference type="HAMAP-Rule" id="MF_02079"/>
    </source>
</evidence>
<feature type="transmembrane region" description="Helical" evidence="11">
    <location>
        <begin position="58"/>
        <end position="75"/>
    </location>
</feature>
<dbReference type="GO" id="GO:0005886">
    <property type="term" value="C:plasma membrane"/>
    <property type="evidence" value="ECO:0007669"/>
    <property type="project" value="UniProtKB-SubCell"/>
</dbReference>
<evidence type="ECO:0000256" key="10">
    <source>
        <dbReference type="ARBA" id="ARBA00023316"/>
    </source>
</evidence>
<dbReference type="GO" id="GO:0008360">
    <property type="term" value="P:regulation of cell shape"/>
    <property type="evidence" value="ECO:0007669"/>
    <property type="project" value="UniProtKB-KW"/>
</dbReference>
<dbReference type="PROSITE" id="PS00428">
    <property type="entry name" value="FTSW_RODA_SPOVE"/>
    <property type="match status" value="1"/>
</dbReference>
<dbReference type="GO" id="GO:0032153">
    <property type="term" value="C:cell division site"/>
    <property type="evidence" value="ECO:0007669"/>
    <property type="project" value="TreeGrafter"/>
</dbReference>
<evidence type="ECO:0000256" key="7">
    <source>
        <dbReference type="ARBA" id="ARBA00022984"/>
    </source>
</evidence>
<comment type="subcellular location">
    <subcellularLocation>
        <location evidence="11">Cell inner membrane</location>
        <topology evidence="11">Multi-pass membrane protein</topology>
    </subcellularLocation>
    <subcellularLocation>
        <location evidence="1">Membrane</location>
        <topology evidence="1">Multi-pass membrane protein</topology>
    </subcellularLocation>
</comment>
<evidence type="ECO:0000313" key="13">
    <source>
        <dbReference type="Proteomes" id="UP000388235"/>
    </source>
</evidence>
<organism evidence="12 13">
    <name type="scientific">Litorivicinus lipolyticus</name>
    <dbReference type="NCBI Taxonomy" id="418701"/>
    <lineage>
        <taxon>Bacteria</taxon>
        <taxon>Pseudomonadati</taxon>
        <taxon>Pseudomonadota</taxon>
        <taxon>Gammaproteobacteria</taxon>
        <taxon>Oceanospirillales</taxon>
        <taxon>Litorivicinaceae</taxon>
        <taxon>Litorivicinus</taxon>
    </lineage>
</organism>
<keyword evidence="11" id="KW-0997">Cell inner membrane</keyword>
<evidence type="ECO:0000256" key="6">
    <source>
        <dbReference type="ARBA" id="ARBA00022960"/>
    </source>
</evidence>
<keyword evidence="10 11" id="KW-0961">Cell wall biogenesis/degradation</keyword>
<dbReference type="RefSeq" id="WP_153714545.1">
    <property type="nucleotide sequence ID" value="NZ_CP045871.1"/>
</dbReference>
<evidence type="ECO:0000256" key="3">
    <source>
        <dbReference type="ARBA" id="ARBA00022676"/>
    </source>
</evidence>
<protein>
    <recommendedName>
        <fullName evidence="11">Peptidoglycan glycosyltransferase MrdB</fullName>
        <shortName evidence="11">PGT</shortName>
        <ecNumber evidence="11">2.4.99.28</ecNumber>
    </recommendedName>
    <alternativeName>
        <fullName evidence="11">Cell elongation protein RodA</fullName>
    </alternativeName>
    <alternativeName>
        <fullName evidence="11">Cell wall polymerase</fullName>
    </alternativeName>
    <alternativeName>
        <fullName evidence="11">Peptidoglycan polymerase</fullName>
        <shortName evidence="11">PG polymerase</shortName>
    </alternativeName>
</protein>
<feature type="transmembrane region" description="Helical" evidence="11">
    <location>
        <begin position="313"/>
        <end position="340"/>
    </location>
</feature>
<keyword evidence="7 11" id="KW-0573">Peptidoglycan synthesis</keyword>
<keyword evidence="4 11" id="KW-0808">Transferase</keyword>
<keyword evidence="13" id="KW-1185">Reference proteome</keyword>
<gene>
    <name evidence="11 12" type="primary">rodA</name>
    <name evidence="11" type="synonym">mrdB</name>
    <name evidence="12" type="ORF">GH975_10880</name>
</gene>
<sequence>MTSYADAGLQSYRREPSVLARMGLDGPLLLGLIAISAFGLYVLYSASGQDMDRVQSQAIRLAAGFSLMVAVTWVRPHWIRLLTPIGYGVGILLLIAVLVAGTGAKGAQRWLDFPGLPRFQPSELLKVLVPLMVALWISRHRLPVTIPTALVALGLVVVPVVLVARQPDLGTSLLIAASGIFVILLAGLKWRWIAAAGGLAAVALPALWLGMREYQRQRVLTFLDPESDPLGTGWNIIQSKTAIGAGGLSGKGWLMGSQAQLDFLPESHTDFIIAVLAEELGLLGVLVLLILYLFVIARGLWLASNAHETWGRLLAGALTLTFFVYLFVNIGMVSGLLPVVGVPLPLVSYGGTSAMTLLLSFGLIMATQREKRMVSL</sequence>
<dbReference type="InterPro" id="IPR018365">
    <property type="entry name" value="Cell_cycle_FtsW-rel_CS"/>
</dbReference>
<comment type="catalytic activity">
    <reaction evidence="11">
        <text>[GlcNAc-(1-&gt;4)-Mur2Ac(oyl-L-Ala-gamma-D-Glu-L-Lys-D-Ala-D-Ala)](n)-di-trans,octa-cis-undecaprenyl diphosphate + beta-D-GlcNAc-(1-&gt;4)-Mur2Ac(oyl-L-Ala-gamma-D-Glu-L-Lys-D-Ala-D-Ala)-di-trans,octa-cis-undecaprenyl diphosphate = [GlcNAc-(1-&gt;4)-Mur2Ac(oyl-L-Ala-gamma-D-Glu-L-Lys-D-Ala-D-Ala)](n+1)-di-trans,octa-cis-undecaprenyl diphosphate + di-trans,octa-cis-undecaprenyl diphosphate + H(+)</text>
        <dbReference type="Rhea" id="RHEA:23708"/>
        <dbReference type="Rhea" id="RHEA-COMP:9602"/>
        <dbReference type="Rhea" id="RHEA-COMP:9603"/>
        <dbReference type="ChEBI" id="CHEBI:15378"/>
        <dbReference type="ChEBI" id="CHEBI:58405"/>
        <dbReference type="ChEBI" id="CHEBI:60033"/>
        <dbReference type="ChEBI" id="CHEBI:78435"/>
        <dbReference type="EC" id="2.4.99.28"/>
    </reaction>
</comment>
<dbReference type="OrthoDB" id="9768187at2"/>
<dbReference type="AlphaFoldDB" id="A0A5Q2QFD2"/>
<dbReference type="InterPro" id="IPR011923">
    <property type="entry name" value="RodA/MrdB"/>
</dbReference>
<dbReference type="GO" id="GO:0008955">
    <property type="term" value="F:peptidoglycan glycosyltransferase activity"/>
    <property type="evidence" value="ECO:0007669"/>
    <property type="project" value="UniProtKB-UniRule"/>
</dbReference>
<proteinExistence type="inferred from homology"/>
<dbReference type="InterPro" id="IPR001182">
    <property type="entry name" value="FtsW/RodA"/>
</dbReference>
<dbReference type="GO" id="GO:0015648">
    <property type="term" value="F:lipid-linked peptidoglycan transporter activity"/>
    <property type="evidence" value="ECO:0007669"/>
    <property type="project" value="TreeGrafter"/>
</dbReference>
<dbReference type="KEGG" id="llp:GH975_10880"/>
<dbReference type="GO" id="GO:0051301">
    <property type="term" value="P:cell division"/>
    <property type="evidence" value="ECO:0007669"/>
    <property type="project" value="InterPro"/>
</dbReference>
<keyword evidence="5 11" id="KW-0812">Transmembrane</keyword>
<feature type="transmembrane region" description="Helical" evidence="11">
    <location>
        <begin position="346"/>
        <end position="366"/>
    </location>
</feature>
<keyword evidence="6 11" id="KW-0133">Cell shape</keyword>
<dbReference type="GO" id="GO:0009252">
    <property type="term" value="P:peptidoglycan biosynthetic process"/>
    <property type="evidence" value="ECO:0007669"/>
    <property type="project" value="UniProtKB-UniRule"/>
</dbReference>
<feature type="transmembrane region" description="Helical" evidence="11">
    <location>
        <begin position="193"/>
        <end position="211"/>
    </location>
</feature>
<dbReference type="EMBL" id="CP045871">
    <property type="protein sequence ID" value="QGG81042.1"/>
    <property type="molecule type" value="Genomic_DNA"/>
</dbReference>
<keyword evidence="2 11" id="KW-1003">Cell membrane</keyword>
<evidence type="ECO:0000256" key="1">
    <source>
        <dbReference type="ARBA" id="ARBA00004141"/>
    </source>
</evidence>
<feature type="transmembrane region" description="Helical" evidence="11">
    <location>
        <begin position="81"/>
        <end position="101"/>
    </location>
</feature>
<dbReference type="HAMAP" id="MF_02079">
    <property type="entry name" value="PGT_RodA"/>
    <property type="match status" value="1"/>
</dbReference>
<dbReference type="Pfam" id="PF01098">
    <property type="entry name" value="FTSW_RODA_SPOVE"/>
    <property type="match status" value="1"/>
</dbReference>
<evidence type="ECO:0000256" key="8">
    <source>
        <dbReference type="ARBA" id="ARBA00022989"/>
    </source>
</evidence>
<comment type="pathway">
    <text evidence="11">Cell wall biogenesis; peptidoglycan biosynthesis.</text>
</comment>
<name>A0A5Q2QFD2_9GAMM</name>
<keyword evidence="9 11" id="KW-0472">Membrane</keyword>
<accession>A0A5Q2QFD2</accession>
<dbReference type="Proteomes" id="UP000388235">
    <property type="component" value="Chromosome"/>
</dbReference>
<dbReference type="GO" id="GO:0071555">
    <property type="term" value="P:cell wall organization"/>
    <property type="evidence" value="ECO:0007669"/>
    <property type="project" value="UniProtKB-KW"/>
</dbReference>
<feature type="transmembrane region" description="Helical" evidence="11">
    <location>
        <begin position="142"/>
        <end position="163"/>
    </location>
</feature>
<feature type="transmembrane region" description="Helical" evidence="11">
    <location>
        <begin position="28"/>
        <end position="46"/>
    </location>
</feature>
<evidence type="ECO:0000256" key="2">
    <source>
        <dbReference type="ARBA" id="ARBA00022475"/>
    </source>
</evidence>
<dbReference type="PANTHER" id="PTHR30474:SF1">
    <property type="entry name" value="PEPTIDOGLYCAN GLYCOSYLTRANSFERASE MRDB"/>
    <property type="match status" value="1"/>
</dbReference>
<evidence type="ECO:0000256" key="9">
    <source>
        <dbReference type="ARBA" id="ARBA00023136"/>
    </source>
</evidence>
<keyword evidence="3 11" id="KW-0328">Glycosyltransferase</keyword>
<reference evidence="12 13" key="1">
    <citation type="submission" date="2019-11" db="EMBL/GenBank/DDBJ databases">
        <authorList>
            <person name="Khan S.A."/>
            <person name="Jeon C.O."/>
            <person name="Chun B.H."/>
        </authorList>
    </citation>
    <scope>NUCLEOTIDE SEQUENCE [LARGE SCALE GENOMIC DNA]</scope>
    <source>
        <strain evidence="12 13">IMCC 1097</strain>
    </source>
</reference>
<evidence type="ECO:0000256" key="5">
    <source>
        <dbReference type="ARBA" id="ARBA00022692"/>
    </source>
</evidence>
<comment type="function">
    <text evidence="11">Peptidoglycan polymerase that is essential for cell wall elongation.</text>
</comment>
<evidence type="ECO:0000313" key="12">
    <source>
        <dbReference type="EMBL" id="QGG81042.1"/>
    </source>
</evidence>
<keyword evidence="8 11" id="KW-1133">Transmembrane helix</keyword>
<feature type="transmembrane region" description="Helical" evidence="11">
    <location>
        <begin position="280"/>
        <end position="301"/>
    </location>
</feature>
<dbReference type="PANTHER" id="PTHR30474">
    <property type="entry name" value="CELL CYCLE PROTEIN"/>
    <property type="match status" value="1"/>
</dbReference>
<dbReference type="EC" id="2.4.99.28" evidence="11"/>